<gene>
    <name evidence="11" type="ORF">NMOB1V02_LOCUS8890</name>
</gene>
<proteinExistence type="inferred from homology"/>
<dbReference type="AlphaFoldDB" id="A0A7R9GHF0"/>
<evidence type="ECO:0000256" key="8">
    <source>
        <dbReference type="SAM" id="MobiDB-lite"/>
    </source>
</evidence>
<dbReference type="GO" id="GO:0005886">
    <property type="term" value="C:plasma membrane"/>
    <property type="evidence" value="ECO:0007669"/>
    <property type="project" value="UniProtKB-SubCell"/>
</dbReference>
<sequence>MQPAGAPRLLSNDDHSLATLRRYKILKRAKVVSLKMTMLVVLGFLVCWTPYYIVMMVFIFWKPSDEVAYLLSECIFFFGMSNSLVNPLIYGLFHIWKKPKQPTPSTRRCRHVPQTSPHRLTFNDGPGRRQADGNRSQTARFRPAVVLPTFR</sequence>
<keyword evidence="6 9" id="KW-0472">Membrane</keyword>
<evidence type="ECO:0000256" key="1">
    <source>
        <dbReference type="ARBA" id="ARBA00004651"/>
    </source>
</evidence>
<evidence type="ECO:0000256" key="6">
    <source>
        <dbReference type="ARBA" id="ARBA00023136"/>
    </source>
</evidence>
<evidence type="ECO:0000256" key="5">
    <source>
        <dbReference type="ARBA" id="ARBA00022989"/>
    </source>
</evidence>
<evidence type="ECO:0000313" key="11">
    <source>
        <dbReference type="EMBL" id="CAD7281239.1"/>
    </source>
</evidence>
<keyword evidence="7" id="KW-0675">Receptor</keyword>
<keyword evidence="5 9" id="KW-1133">Transmembrane helix</keyword>
<evidence type="ECO:0000256" key="4">
    <source>
        <dbReference type="ARBA" id="ARBA00022692"/>
    </source>
</evidence>
<feature type="domain" description="G-protein coupled receptors family 1 profile" evidence="10">
    <location>
        <begin position="1"/>
        <end position="90"/>
    </location>
</feature>
<dbReference type="PROSITE" id="PS50262">
    <property type="entry name" value="G_PROTEIN_RECEP_F1_2"/>
    <property type="match status" value="1"/>
</dbReference>
<dbReference type="GO" id="GO:0004930">
    <property type="term" value="F:G protein-coupled receptor activity"/>
    <property type="evidence" value="ECO:0007669"/>
    <property type="project" value="InterPro"/>
</dbReference>
<dbReference type="SUPFAM" id="SSF81321">
    <property type="entry name" value="Family A G protein-coupled receptor-like"/>
    <property type="match status" value="1"/>
</dbReference>
<dbReference type="GO" id="GO:0042277">
    <property type="term" value="F:peptide binding"/>
    <property type="evidence" value="ECO:0007669"/>
    <property type="project" value="TreeGrafter"/>
</dbReference>
<evidence type="ECO:0000256" key="2">
    <source>
        <dbReference type="ARBA" id="ARBA00010663"/>
    </source>
</evidence>
<dbReference type="InterPro" id="IPR000276">
    <property type="entry name" value="GPCR_Rhodpsn"/>
</dbReference>
<dbReference type="Proteomes" id="UP000678499">
    <property type="component" value="Unassembled WGS sequence"/>
</dbReference>
<organism evidence="11">
    <name type="scientific">Notodromas monacha</name>
    <dbReference type="NCBI Taxonomy" id="399045"/>
    <lineage>
        <taxon>Eukaryota</taxon>
        <taxon>Metazoa</taxon>
        <taxon>Ecdysozoa</taxon>
        <taxon>Arthropoda</taxon>
        <taxon>Crustacea</taxon>
        <taxon>Oligostraca</taxon>
        <taxon>Ostracoda</taxon>
        <taxon>Podocopa</taxon>
        <taxon>Podocopida</taxon>
        <taxon>Cypridocopina</taxon>
        <taxon>Cypridoidea</taxon>
        <taxon>Cyprididae</taxon>
        <taxon>Notodromas</taxon>
    </lineage>
</organism>
<keyword evidence="4 9" id="KW-0812">Transmembrane</keyword>
<feature type="transmembrane region" description="Helical" evidence="9">
    <location>
        <begin position="67"/>
        <end position="93"/>
    </location>
</feature>
<dbReference type="EMBL" id="CAJPEX010002709">
    <property type="protein sequence ID" value="CAG0921391.1"/>
    <property type="molecule type" value="Genomic_DNA"/>
</dbReference>
<dbReference type="PANTHER" id="PTHR24241:SF59">
    <property type="entry name" value="ADIPOKINETIC HORMONE RECEPTOR, ISOFORM C"/>
    <property type="match status" value="1"/>
</dbReference>
<dbReference type="PRINTS" id="PR00237">
    <property type="entry name" value="GPCRRHODOPSN"/>
</dbReference>
<evidence type="ECO:0000313" key="12">
    <source>
        <dbReference type="Proteomes" id="UP000678499"/>
    </source>
</evidence>
<evidence type="ECO:0000256" key="9">
    <source>
        <dbReference type="SAM" id="Phobius"/>
    </source>
</evidence>
<evidence type="ECO:0000256" key="7">
    <source>
        <dbReference type="ARBA" id="ARBA00023170"/>
    </source>
</evidence>
<dbReference type="InterPro" id="IPR017452">
    <property type="entry name" value="GPCR_Rhodpsn_7TM"/>
</dbReference>
<feature type="region of interest" description="Disordered" evidence="8">
    <location>
        <begin position="104"/>
        <end position="136"/>
    </location>
</feature>
<comment type="similarity">
    <text evidence="2">Belongs to the G-protein coupled receptor 1 family.</text>
</comment>
<dbReference type="EMBL" id="OA884746">
    <property type="protein sequence ID" value="CAD7281239.1"/>
    <property type="molecule type" value="Genomic_DNA"/>
</dbReference>
<reference evidence="11" key="1">
    <citation type="submission" date="2020-11" db="EMBL/GenBank/DDBJ databases">
        <authorList>
            <person name="Tran Van P."/>
        </authorList>
    </citation>
    <scope>NUCLEOTIDE SEQUENCE</scope>
</reference>
<accession>A0A7R9GHF0</accession>
<protein>
    <recommendedName>
        <fullName evidence="10">G-protein coupled receptors family 1 profile domain-containing protein</fullName>
    </recommendedName>
</protein>
<dbReference type="Gene3D" id="1.20.1070.10">
    <property type="entry name" value="Rhodopsin 7-helix transmembrane proteins"/>
    <property type="match status" value="1"/>
</dbReference>
<dbReference type="Pfam" id="PF00001">
    <property type="entry name" value="7tm_1"/>
    <property type="match status" value="1"/>
</dbReference>
<evidence type="ECO:0000256" key="3">
    <source>
        <dbReference type="ARBA" id="ARBA00022475"/>
    </source>
</evidence>
<dbReference type="GO" id="GO:0032870">
    <property type="term" value="P:cellular response to hormone stimulus"/>
    <property type="evidence" value="ECO:0007669"/>
    <property type="project" value="TreeGrafter"/>
</dbReference>
<name>A0A7R9GHF0_9CRUS</name>
<keyword evidence="12" id="KW-1185">Reference proteome</keyword>
<dbReference type="OrthoDB" id="6022667at2759"/>
<comment type="subcellular location">
    <subcellularLocation>
        <location evidence="1">Cell membrane</location>
        <topology evidence="1">Multi-pass membrane protein</topology>
    </subcellularLocation>
</comment>
<dbReference type="PANTHER" id="PTHR24241">
    <property type="entry name" value="NEUROPEPTIDE RECEPTOR-RELATED G-PROTEIN COUPLED RECEPTOR"/>
    <property type="match status" value="1"/>
</dbReference>
<keyword evidence="3" id="KW-1003">Cell membrane</keyword>
<feature type="transmembrane region" description="Helical" evidence="9">
    <location>
        <begin position="36"/>
        <end position="61"/>
    </location>
</feature>
<evidence type="ECO:0000259" key="10">
    <source>
        <dbReference type="PROSITE" id="PS50262"/>
    </source>
</evidence>